<organism evidence="12 13">
    <name type="scientific">Cupriavidus cauae</name>
    <dbReference type="NCBI Taxonomy" id="2608999"/>
    <lineage>
        <taxon>Bacteria</taxon>
        <taxon>Pseudomonadati</taxon>
        <taxon>Pseudomonadota</taxon>
        <taxon>Betaproteobacteria</taxon>
        <taxon>Burkholderiales</taxon>
        <taxon>Burkholderiaceae</taxon>
        <taxon>Cupriavidus</taxon>
    </lineage>
</organism>
<name>A0A5M8AGU5_9BURK</name>
<dbReference type="InterPro" id="IPR003661">
    <property type="entry name" value="HisK_dim/P_dom"/>
</dbReference>
<evidence type="ECO:0000256" key="10">
    <source>
        <dbReference type="SAM" id="Phobius"/>
    </source>
</evidence>
<dbReference type="InterPro" id="IPR003594">
    <property type="entry name" value="HATPase_dom"/>
</dbReference>
<dbReference type="PANTHER" id="PTHR45436:SF1">
    <property type="entry name" value="SENSOR PROTEIN QSEC"/>
    <property type="match status" value="1"/>
</dbReference>
<sequence>MAATERRHSLRRRLLWRLTIPLVAVGIFTAFTSYRTALSEANQAHDRTLLASARAIAERLDYRNHQLVVDVPYVALDTFQVDIRGRIFYRVRDPAGRFVSGDRDLPPMPKDVPRSDHYPALVHFYNTDYLGTPLRVAALWQPVAGAGDGGIALVEVGETLEMRDDMAMRLLATTLWQQALLIAASLALIALAVHVALRPLKNIEATLRARDTASLDPIDVPELPREIHPLLASLNSYLDSLRGMVSRQSQFLDDASHQLRTALALVRTQADHAVRTYQAKPEWREIRDAIDRTIRLTNQLLALARTDAQPPHAAQGAALQRLDLTALCRAVSAEWYLAARDRQLDFGLSASDQMHAYVNGDEGMLREMLANVLDNAVQYTPAGGRVEVTVMAGATTHQVLVDDSGPGIAPAMRAKAFERFARLGGSRSPGSGLGLAIVRQICEAHGGRVLLEDGPDGRGLRVRIELPAASAPGRVSGSLPDSR</sequence>
<evidence type="ECO:0000256" key="9">
    <source>
        <dbReference type="ARBA" id="ARBA00023136"/>
    </source>
</evidence>
<dbReference type="EMBL" id="VWRN01000045">
    <property type="protein sequence ID" value="KAA6121000.1"/>
    <property type="molecule type" value="Genomic_DNA"/>
</dbReference>
<evidence type="ECO:0000256" key="8">
    <source>
        <dbReference type="ARBA" id="ARBA00022989"/>
    </source>
</evidence>
<proteinExistence type="predicted"/>
<dbReference type="Pfam" id="PF00512">
    <property type="entry name" value="HisKA"/>
    <property type="match status" value="1"/>
</dbReference>
<dbReference type="CDD" id="cd00082">
    <property type="entry name" value="HisKA"/>
    <property type="match status" value="1"/>
</dbReference>
<keyword evidence="13" id="KW-1185">Reference proteome</keyword>
<dbReference type="PRINTS" id="PR00344">
    <property type="entry name" value="BCTRLSENSOR"/>
</dbReference>
<evidence type="ECO:0000313" key="13">
    <source>
        <dbReference type="Proteomes" id="UP000324324"/>
    </source>
</evidence>
<dbReference type="InterPro" id="IPR050428">
    <property type="entry name" value="TCS_sensor_his_kinase"/>
</dbReference>
<evidence type="ECO:0000256" key="2">
    <source>
        <dbReference type="ARBA" id="ARBA00004370"/>
    </source>
</evidence>
<dbReference type="Proteomes" id="UP000324324">
    <property type="component" value="Unassembled WGS sequence"/>
</dbReference>
<keyword evidence="6 10" id="KW-0812">Transmembrane</keyword>
<evidence type="ECO:0000256" key="5">
    <source>
        <dbReference type="ARBA" id="ARBA00022679"/>
    </source>
</evidence>
<dbReference type="EC" id="2.7.13.3" evidence="3"/>
<dbReference type="GO" id="GO:0000155">
    <property type="term" value="F:phosphorelay sensor kinase activity"/>
    <property type="evidence" value="ECO:0007669"/>
    <property type="project" value="InterPro"/>
</dbReference>
<dbReference type="PROSITE" id="PS50109">
    <property type="entry name" value="HIS_KIN"/>
    <property type="match status" value="1"/>
</dbReference>
<keyword evidence="8 10" id="KW-1133">Transmembrane helix</keyword>
<feature type="transmembrane region" description="Helical" evidence="10">
    <location>
        <begin position="175"/>
        <end position="197"/>
    </location>
</feature>
<gene>
    <name evidence="12" type="ORF">F1599_17810</name>
</gene>
<dbReference type="AlphaFoldDB" id="A0A5M8AGU5"/>
<dbReference type="SUPFAM" id="SSF47384">
    <property type="entry name" value="Homodimeric domain of signal transducing histidine kinase"/>
    <property type="match status" value="1"/>
</dbReference>
<dbReference type="RefSeq" id="WP_150083960.1">
    <property type="nucleotide sequence ID" value="NZ_VWRN01000045.1"/>
</dbReference>
<keyword evidence="9 10" id="KW-0472">Membrane</keyword>
<dbReference type="SMART" id="SM00388">
    <property type="entry name" value="HisKA"/>
    <property type="match status" value="1"/>
</dbReference>
<keyword evidence="4" id="KW-0597">Phosphoprotein</keyword>
<dbReference type="SMART" id="SM00387">
    <property type="entry name" value="HATPase_c"/>
    <property type="match status" value="1"/>
</dbReference>
<keyword evidence="7 12" id="KW-0418">Kinase</keyword>
<evidence type="ECO:0000256" key="6">
    <source>
        <dbReference type="ARBA" id="ARBA00022692"/>
    </source>
</evidence>
<reference evidence="12 13" key="1">
    <citation type="submission" date="2019-09" db="EMBL/GenBank/DDBJ databases">
        <title>Isolation of a novel species in the genus Cupriavidus from patients with sepsis using whole genome sequencing.</title>
        <authorList>
            <person name="Kweon O.J."/>
            <person name="Lee M.-K."/>
        </authorList>
    </citation>
    <scope>NUCLEOTIDE SEQUENCE [LARGE SCALE GENOMIC DNA]</scope>
    <source>
        <strain evidence="12 13">MKL-01</strain>
    </source>
</reference>
<evidence type="ECO:0000259" key="11">
    <source>
        <dbReference type="PROSITE" id="PS50109"/>
    </source>
</evidence>
<feature type="domain" description="Histidine kinase" evidence="11">
    <location>
        <begin position="254"/>
        <end position="470"/>
    </location>
</feature>
<comment type="catalytic activity">
    <reaction evidence="1">
        <text>ATP + protein L-histidine = ADP + protein N-phospho-L-histidine.</text>
        <dbReference type="EC" id="2.7.13.3"/>
    </reaction>
</comment>
<dbReference type="Pfam" id="PF08521">
    <property type="entry name" value="2CSK_N"/>
    <property type="match status" value="1"/>
</dbReference>
<evidence type="ECO:0000256" key="1">
    <source>
        <dbReference type="ARBA" id="ARBA00000085"/>
    </source>
</evidence>
<evidence type="ECO:0000256" key="3">
    <source>
        <dbReference type="ARBA" id="ARBA00012438"/>
    </source>
</evidence>
<feature type="transmembrane region" description="Helical" evidence="10">
    <location>
        <begin position="14"/>
        <end position="34"/>
    </location>
</feature>
<dbReference type="InterPro" id="IPR004358">
    <property type="entry name" value="Sig_transdc_His_kin-like_C"/>
</dbReference>
<evidence type="ECO:0000313" key="12">
    <source>
        <dbReference type="EMBL" id="KAA6121000.1"/>
    </source>
</evidence>
<dbReference type="InterPro" id="IPR036890">
    <property type="entry name" value="HATPase_C_sf"/>
</dbReference>
<protein>
    <recommendedName>
        <fullName evidence="3">histidine kinase</fullName>
        <ecNumber evidence="3">2.7.13.3</ecNumber>
    </recommendedName>
</protein>
<dbReference type="SUPFAM" id="SSF55874">
    <property type="entry name" value="ATPase domain of HSP90 chaperone/DNA topoisomerase II/histidine kinase"/>
    <property type="match status" value="1"/>
</dbReference>
<dbReference type="Pfam" id="PF02518">
    <property type="entry name" value="HATPase_c"/>
    <property type="match status" value="1"/>
</dbReference>
<evidence type="ECO:0000256" key="4">
    <source>
        <dbReference type="ARBA" id="ARBA00022553"/>
    </source>
</evidence>
<keyword evidence="5" id="KW-0808">Transferase</keyword>
<dbReference type="CDD" id="cd00075">
    <property type="entry name" value="HATPase"/>
    <property type="match status" value="1"/>
</dbReference>
<dbReference type="InterPro" id="IPR005467">
    <property type="entry name" value="His_kinase_dom"/>
</dbReference>
<dbReference type="InterPro" id="IPR013727">
    <property type="entry name" value="2CSK_N"/>
</dbReference>
<dbReference type="Gene3D" id="1.10.287.130">
    <property type="match status" value="1"/>
</dbReference>
<comment type="subcellular location">
    <subcellularLocation>
        <location evidence="2">Membrane</location>
    </subcellularLocation>
</comment>
<evidence type="ECO:0000256" key="7">
    <source>
        <dbReference type="ARBA" id="ARBA00022777"/>
    </source>
</evidence>
<comment type="caution">
    <text evidence="12">The sequence shown here is derived from an EMBL/GenBank/DDBJ whole genome shotgun (WGS) entry which is preliminary data.</text>
</comment>
<dbReference type="PANTHER" id="PTHR45436">
    <property type="entry name" value="SENSOR HISTIDINE KINASE YKOH"/>
    <property type="match status" value="1"/>
</dbReference>
<accession>A0A5M8AGU5</accession>
<dbReference type="GO" id="GO:0005886">
    <property type="term" value="C:plasma membrane"/>
    <property type="evidence" value="ECO:0007669"/>
    <property type="project" value="TreeGrafter"/>
</dbReference>
<dbReference type="Gene3D" id="3.30.565.10">
    <property type="entry name" value="Histidine kinase-like ATPase, C-terminal domain"/>
    <property type="match status" value="1"/>
</dbReference>
<dbReference type="InterPro" id="IPR036097">
    <property type="entry name" value="HisK_dim/P_sf"/>
</dbReference>